<feature type="compositionally biased region" description="Low complexity" evidence="12">
    <location>
        <begin position="328"/>
        <end position="345"/>
    </location>
</feature>
<keyword evidence="8" id="KW-0238">DNA-binding</keyword>
<dbReference type="FunFam" id="3.30.160.60:FF:000125">
    <property type="entry name" value="Putative zinc finger protein 143"/>
    <property type="match status" value="2"/>
</dbReference>
<feature type="domain" description="C2H2-type" evidence="13">
    <location>
        <begin position="179"/>
        <end position="213"/>
    </location>
</feature>
<organism evidence="14 15">
    <name type="scientific">Malassezia restricta (strain ATCC 96810 / NBRC 103918 / CBS 7877)</name>
    <name type="common">Seborrheic dermatitis infection agent</name>
    <dbReference type="NCBI Taxonomy" id="425264"/>
    <lineage>
        <taxon>Eukaryota</taxon>
        <taxon>Fungi</taxon>
        <taxon>Dikarya</taxon>
        <taxon>Basidiomycota</taxon>
        <taxon>Ustilaginomycotina</taxon>
        <taxon>Malasseziomycetes</taxon>
        <taxon>Malasseziales</taxon>
        <taxon>Malasseziaceae</taxon>
        <taxon>Malassezia</taxon>
    </lineage>
</organism>
<dbReference type="GO" id="GO:0005634">
    <property type="term" value="C:nucleus"/>
    <property type="evidence" value="ECO:0007669"/>
    <property type="project" value="UniProtKB-SubCell"/>
</dbReference>
<dbReference type="Gene3D" id="3.30.160.60">
    <property type="entry name" value="Classic Zinc Finger"/>
    <property type="match status" value="7"/>
</dbReference>
<evidence type="ECO:0000313" key="14">
    <source>
        <dbReference type="EMBL" id="AYO42268.1"/>
    </source>
</evidence>
<dbReference type="AlphaFoldDB" id="A0A3G2S5A2"/>
<dbReference type="SMART" id="SM00355">
    <property type="entry name" value="ZnF_C2H2"/>
    <property type="match status" value="7"/>
</dbReference>
<evidence type="ECO:0000256" key="5">
    <source>
        <dbReference type="ARBA" id="ARBA00022771"/>
    </source>
</evidence>
<dbReference type="GO" id="GO:0008270">
    <property type="term" value="F:zinc ion binding"/>
    <property type="evidence" value="ECO:0007669"/>
    <property type="project" value="UniProtKB-KW"/>
</dbReference>
<feature type="domain" description="C2H2-type" evidence="13">
    <location>
        <begin position="214"/>
        <end position="241"/>
    </location>
</feature>
<comment type="similarity">
    <text evidence="2">Belongs to the krueppel C2H2-type zinc-finger protein family.</text>
</comment>
<feature type="region of interest" description="Disordered" evidence="12">
    <location>
        <begin position="1"/>
        <end position="38"/>
    </location>
</feature>
<dbReference type="GO" id="GO:0045944">
    <property type="term" value="P:positive regulation of transcription by RNA polymerase II"/>
    <property type="evidence" value="ECO:0007669"/>
    <property type="project" value="UniProtKB-ARBA"/>
</dbReference>
<evidence type="ECO:0000259" key="13">
    <source>
        <dbReference type="PROSITE" id="PS50157"/>
    </source>
</evidence>
<evidence type="ECO:0000256" key="4">
    <source>
        <dbReference type="ARBA" id="ARBA00022737"/>
    </source>
</evidence>
<dbReference type="PROSITE" id="PS50157">
    <property type="entry name" value="ZINC_FINGER_C2H2_2"/>
    <property type="match status" value="6"/>
</dbReference>
<evidence type="ECO:0000256" key="12">
    <source>
        <dbReference type="SAM" id="MobiDB-lite"/>
    </source>
</evidence>
<evidence type="ECO:0000256" key="11">
    <source>
        <dbReference type="PROSITE-ProRule" id="PRU00042"/>
    </source>
</evidence>
<evidence type="ECO:0000256" key="6">
    <source>
        <dbReference type="ARBA" id="ARBA00022833"/>
    </source>
</evidence>
<comment type="subcellular location">
    <subcellularLocation>
        <location evidence="1">Nucleus</location>
    </subcellularLocation>
</comment>
<feature type="domain" description="C2H2-type" evidence="13">
    <location>
        <begin position="242"/>
        <end position="271"/>
    </location>
</feature>
<feature type="compositionally biased region" description="Polar residues" evidence="12">
    <location>
        <begin position="16"/>
        <end position="38"/>
    </location>
</feature>
<feature type="domain" description="C2H2-type" evidence="13">
    <location>
        <begin position="272"/>
        <end position="301"/>
    </location>
</feature>
<dbReference type="PROSITE" id="PS00028">
    <property type="entry name" value="ZINC_FINGER_C2H2_1"/>
    <property type="match status" value="6"/>
</dbReference>
<evidence type="ECO:0000256" key="2">
    <source>
        <dbReference type="ARBA" id="ARBA00006991"/>
    </source>
</evidence>
<dbReference type="FunFam" id="3.30.160.60:FF:000110">
    <property type="entry name" value="Zinc finger protein-like"/>
    <property type="match status" value="1"/>
</dbReference>
<evidence type="ECO:0000256" key="1">
    <source>
        <dbReference type="ARBA" id="ARBA00004123"/>
    </source>
</evidence>
<evidence type="ECO:0000256" key="8">
    <source>
        <dbReference type="ARBA" id="ARBA00023125"/>
    </source>
</evidence>
<keyword evidence="4" id="KW-0677">Repeat</keyword>
<dbReference type="FunFam" id="3.30.160.60:FF:001506">
    <property type="entry name" value="Zinc finger protein"/>
    <property type="match status" value="1"/>
</dbReference>
<dbReference type="PANTHER" id="PTHR19818:SF139">
    <property type="entry name" value="PAIR-RULE PROTEIN ODD-PAIRED"/>
    <property type="match status" value="1"/>
</dbReference>
<keyword evidence="3" id="KW-0479">Metal-binding</keyword>
<dbReference type="Pfam" id="PF00096">
    <property type="entry name" value="zf-C2H2"/>
    <property type="match status" value="4"/>
</dbReference>
<dbReference type="OrthoDB" id="3437960at2759"/>
<dbReference type="GO" id="GO:0000978">
    <property type="term" value="F:RNA polymerase II cis-regulatory region sequence-specific DNA binding"/>
    <property type="evidence" value="ECO:0007669"/>
    <property type="project" value="UniProtKB-ARBA"/>
</dbReference>
<reference evidence="14 15" key="1">
    <citation type="submission" date="2018-10" db="EMBL/GenBank/DDBJ databases">
        <title>Complete genome sequence of Malassezia restricta CBS 7877.</title>
        <authorList>
            <person name="Morand S.C."/>
            <person name="Bertignac M."/>
            <person name="Iltis A."/>
            <person name="Kolder I."/>
            <person name="Pirovano W."/>
            <person name="Jourdain R."/>
            <person name="Clavaud C."/>
        </authorList>
    </citation>
    <scope>NUCLEOTIDE SEQUENCE [LARGE SCALE GENOMIC DNA]</scope>
    <source>
        <strain evidence="14 15">CBS 7877</strain>
    </source>
</reference>
<dbReference type="STRING" id="425264.A0A3G2S5A2"/>
<evidence type="ECO:0000256" key="9">
    <source>
        <dbReference type="ARBA" id="ARBA00023163"/>
    </source>
</evidence>
<feature type="domain" description="C2H2-type" evidence="13">
    <location>
        <begin position="146"/>
        <end position="176"/>
    </location>
</feature>
<dbReference type="GO" id="GO:0000981">
    <property type="term" value="F:DNA-binding transcription factor activity, RNA polymerase II-specific"/>
    <property type="evidence" value="ECO:0007669"/>
    <property type="project" value="TreeGrafter"/>
</dbReference>
<dbReference type="InterPro" id="IPR013087">
    <property type="entry name" value="Znf_C2H2_type"/>
</dbReference>
<dbReference type="EMBL" id="CP033149">
    <property type="protein sequence ID" value="AYO42268.1"/>
    <property type="molecule type" value="Genomic_DNA"/>
</dbReference>
<evidence type="ECO:0000256" key="7">
    <source>
        <dbReference type="ARBA" id="ARBA00023015"/>
    </source>
</evidence>
<keyword evidence="5 11" id="KW-0863">Zinc-finger</keyword>
<evidence type="ECO:0000313" key="15">
    <source>
        <dbReference type="Proteomes" id="UP000269793"/>
    </source>
</evidence>
<keyword evidence="10" id="KW-0539">Nucleus</keyword>
<dbReference type="Proteomes" id="UP000269793">
    <property type="component" value="Chromosome II"/>
</dbReference>
<gene>
    <name evidence="14" type="primary">ZAP1</name>
    <name evidence="14" type="ORF">DNF11_1318</name>
</gene>
<dbReference type="InterPro" id="IPR050329">
    <property type="entry name" value="GLI_C2H2-zinc-finger"/>
</dbReference>
<dbReference type="InterPro" id="IPR036236">
    <property type="entry name" value="Znf_C2H2_sf"/>
</dbReference>
<feature type="region of interest" description="Disordered" evidence="12">
    <location>
        <begin position="325"/>
        <end position="350"/>
    </location>
</feature>
<dbReference type="PANTHER" id="PTHR19818">
    <property type="entry name" value="ZINC FINGER PROTEIN ZIC AND GLI"/>
    <property type="match status" value="1"/>
</dbReference>
<accession>A0A3G2S5A2</accession>
<proteinExistence type="inferred from homology"/>
<keyword evidence="6" id="KW-0862">Zinc</keyword>
<keyword evidence="9" id="KW-0804">Transcription</keyword>
<dbReference type="SUPFAM" id="SSF57667">
    <property type="entry name" value="beta-beta-alpha zinc fingers"/>
    <property type="match status" value="4"/>
</dbReference>
<protein>
    <submittedName>
        <fullName evidence="14">Zinc-responsive transcriptional regulator ZAP1</fullName>
    </submittedName>
</protein>
<keyword evidence="15" id="KW-1185">Reference proteome</keyword>
<evidence type="ECO:0000256" key="3">
    <source>
        <dbReference type="ARBA" id="ARBA00022723"/>
    </source>
</evidence>
<name>A0A3G2S5A2_MALR7</name>
<sequence>MTPRRSAPSIWRSSEEPSVSGTSCSTPTSHPYPNTPDQTDQALDMLSCRWNGCGFQVPSMQELSLHMHKTHVPDMDVQSIQNYFNAPIPLDTQMSMPDAWALKAPKPLAPSPTDTGTGVALESQGLLDNVVTACLCPLDEQGKKQHACGWIHCTESFDTHAELTAHIAEVHVGSGKTEYECGWVGCERAKHGRKFQQKQKVLRHIQTHTGDRPYVCSVCHKRFSETSTLTQHMRTHTNERPYKCDFPGCNKSFSVIGSLTIHKRTHTGDRPFKCPYPNCHRQFSESSNLNKHLRVHSGDKPFECPECKRRFSRPDQRARHRKIHAKQVASTHAASTSSSLAPSVSMPRAPEAGPIIESVAVVGL</sequence>
<feature type="domain" description="C2H2-type" evidence="13">
    <location>
        <begin position="302"/>
        <end position="329"/>
    </location>
</feature>
<dbReference type="VEuPathDB" id="FungiDB:DNF11_1318"/>
<keyword evidence="7" id="KW-0805">Transcription regulation</keyword>
<evidence type="ECO:0000256" key="10">
    <source>
        <dbReference type="ARBA" id="ARBA00023242"/>
    </source>
</evidence>